<dbReference type="Pfam" id="PF00455">
    <property type="entry name" value="DeoRC"/>
    <property type="match status" value="1"/>
</dbReference>
<keyword evidence="1" id="KW-0805">Transcription regulation</keyword>
<dbReference type="InterPro" id="IPR050313">
    <property type="entry name" value="Carb_Metab_HTH_regulators"/>
</dbReference>
<dbReference type="InterPro" id="IPR037171">
    <property type="entry name" value="NagB/RpiA_transferase-like"/>
</dbReference>
<accession>A0ABT8NEL3</accession>
<gene>
    <name evidence="5" type="ORF">QWY13_12670</name>
</gene>
<evidence type="ECO:0000313" key="6">
    <source>
        <dbReference type="Proteomes" id="UP001172142"/>
    </source>
</evidence>
<dbReference type="PROSITE" id="PS00894">
    <property type="entry name" value="HTH_DEOR_1"/>
    <property type="match status" value="1"/>
</dbReference>
<evidence type="ECO:0000256" key="1">
    <source>
        <dbReference type="ARBA" id="ARBA00023015"/>
    </source>
</evidence>
<dbReference type="SMART" id="SM00420">
    <property type="entry name" value="HTH_DEOR"/>
    <property type="match status" value="1"/>
</dbReference>
<dbReference type="PROSITE" id="PS51000">
    <property type="entry name" value="HTH_DEOR_2"/>
    <property type="match status" value="1"/>
</dbReference>
<dbReference type="Gene3D" id="1.10.10.10">
    <property type="entry name" value="Winged helix-like DNA-binding domain superfamily/Winged helix DNA-binding domain"/>
    <property type="match status" value="1"/>
</dbReference>
<comment type="caution">
    <text evidence="5">The sequence shown here is derived from an EMBL/GenBank/DDBJ whole genome shotgun (WGS) entry which is preliminary data.</text>
</comment>
<evidence type="ECO:0000256" key="2">
    <source>
        <dbReference type="ARBA" id="ARBA00023125"/>
    </source>
</evidence>
<dbReference type="EMBL" id="JAUJWU010000003">
    <property type="protein sequence ID" value="MDN7246341.1"/>
    <property type="molecule type" value="Genomic_DNA"/>
</dbReference>
<dbReference type="SUPFAM" id="SSF46785">
    <property type="entry name" value="Winged helix' DNA-binding domain"/>
    <property type="match status" value="1"/>
</dbReference>
<keyword evidence="6" id="KW-1185">Reference proteome</keyword>
<dbReference type="SMART" id="SM01134">
    <property type="entry name" value="DeoRC"/>
    <property type="match status" value="1"/>
</dbReference>
<evidence type="ECO:0000259" key="4">
    <source>
        <dbReference type="PROSITE" id="PS51000"/>
    </source>
</evidence>
<dbReference type="Gene3D" id="3.40.50.1360">
    <property type="match status" value="1"/>
</dbReference>
<reference evidence="5 6" key="1">
    <citation type="submission" date="2023-07" db="EMBL/GenBank/DDBJ databases">
        <title>Novel species in genus Planococcus.</title>
        <authorList>
            <person name="Ning S."/>
        </authorList>
    </citation>
    <scope>NUCLEOTIDE SEQUENCE [LARGE SCALE GENOMIC DNA]</scope>
    <source>
        <strain evidence="5 6">N017</strain>
    </source>
</reference>
<keyword evidence="3" id="KW-0804">Transcription</keyword>
<dbReference type="Pfam" id="PF08220">
    <property type="entry name" value="HTH_DeoR"/>
    <property type="match status" value="1"/>
</dbReference>
<dbReference type="InterPro" id="IPR014036">
    <property type="entry name" value="DeoR-like_C"/>
</dbReference>
<sequence length="260" mass="28831">MTFSKLERFHYILNQLLEKQRISVGDIAEQLEVAPETIRRDLGELEERKLLTRVHGGAVHFVNLRVEPQFKRKMDMQKEAKRQIAKVAASRIIDGDTIGVDTGSTTVYLADYLDGLHNLTVVTNSLAAAERFNLALEEGRITGKVILLGGITNPAQASVAGSITIEWLNKMNLDKAFLSCGGIKDGTVFDFDMDESLVSSKMLERSGSRILMADASKIGQQSFYSICGMDELSEVLCDGPCPKDWPEYEQLWTVVEGGIE</sequence>
<dbReference type="SUPFAM" id="SSF100950">
    <property type="entry name" value="NagB/RpiA/CoA transferase-like"/>
    <property type="match status" value="1"/>
</dbReference>
<dbReference type="InterPro" id="IPR036390">
    <property type="entry name" value="WH_DNA-bd_sf"/>
</dbReference>
<evidence type="ECO:0000313" key="5">
    <source>
        <dbReference type="EMBL" id="MDN7246341.1"/>
    </source>
</evidence>
<dbReference type="PANTHER" id="PTHR30363">
    <property type="entry name" value="HTH-TYPE TRANSCRIPTIONAL REGULATOR SRLR-RELATED"/>
    <property type="match status" value="1"/>
</dbReference>
<dbReference type="PANTHER" id="PTHR30363:SF44">
    <property type="entry name" value="AGA OPERON TRANSCRIPTIONAL REPRESSOR-RELATED"/>
    <property type="match status" value="1"/>
</dbReference>
<dbReference type="GO" id="GO:0003677">
    <property type="term" value="F:DNA binding"/>
    <property type="evidence" value="ECO:0007669"/>
    <property type="project" value="UniProtKB-KW"/>
</dbReference>
<protein>
    <submittedName>
        <fullName evidence="5">DeoR/GlpR family DNA-binding transcription regulator</fullName>
    </submittedName>
</protein>
<name>A0ABT8NEL3_9BACL</name>
<dbReference type="InterPro" id="IPR018356">
    <property type="entry name" value="Tscrpt_reg_HTH_DeoR_CS"/>
</dbReference>
<feature type="domain" description="HTH deoR-type" evidence="4">
    <location>
        <begin position="5"/>
        <end position="60"/>
    </location>
</feature>
<dbReference type="PRINTS" id="PR00037">
    <property type="entry name" value="HTHLACR"/>
</dbReference>
<evidence type="ECO:0000256" key="3">
    <source>
        <dbReference type="ARBA" id="ARBA00023163"/>
    </source>
</evidence>
<keyword evidence="2 5" id="KW-0238">DNA-binding</keyword>
<dbReference type="InterPro" id="IPR001034">
    <property type="entry name" value="DeoR_HTH"/>
</dbReference>
<dbReference type="Proteomes" id="UP001172142">
    <property type="component" value="Unassembled WGS sequence"/>
</dbReference>
<dbReference type="InterPro" id="IPR036388">
    <property type="entry name" value="WH-like_DNA-bd_sf"/>
</dbReference>
<dbReference type="RefSeq" id="WP_300991621.1">
    <property type="nucleotide sequence ID" value="NZ_CP129235.1"/>
</dbReference>
<proteinExistence type="predicted"/>
<organism evidence="5 6">
    <name type="scientific">Planococcus shenhongbingii</name>
    <dbReference type="NCBI Taxonomy" id="3058398"/>
    <lineage>
        <taxon>Bacteria</taxon>
        <taxon>Bacillati</taxon>
        <taxon>Bacillota</taxon>
        <taxon>Bacilli</taxon>
        <taxon>Bacillales</taxon>
        <taxon>Caryophanaceae</taxon>
        <taxon>Planococcus</taxon>
    </lineage>
</organism>